<comment type="caution">
    <text evidence="2">The sequence shown here is derived from an EMBL/GenBank/DDBJ whole genome shotgun (WGS) entry which is preliminary data.</text>
</comment>
<evidence type="ECO:0000259" key="1">
    <source>
        <dbReference type="Pfam" id="PF04865"/>
    </source>
</evidence>
<dbReference type="HOGENOM" id="CLU_045101_0_0_9"/>
<dbReference type="Pfam" id="PF04865">
    <property type="entry name" value="Baseplate_J"/>
    <property type="match status" value="1"/>
</dbReference>
<dbReference type="PATRIC" id="fig|797516.3.peg.1013"/>
<sequence length="385" mass="41296">MIDENGYTPLNYDDALDTVQGFIRRENGEDTNVSPRSFWGTLARVLAKIAVNVDQNGENVHDSGYILQATGVNLDRVGGNYGLMRKQAEAASVTLSFTGTAGYVIPTGTIFMDDKGNEFYTVDDCQLDANGLGNTIVVSSELGAQYNVDAGTIVNQQSPVEEIATVTNADAAEGGQDMETDLDFRNRLLLASNSNESGTINGIYTALMNTQGVTAVKSVYNSSENAPDAYGNPPKTVHYYVQGGAAQDVVNTIFRVGGGGIALYGSKSGTAIDDSGEAHTIYFDRPQETPIFAKVSVKVNDSFDKNEGTDDIKAAIEGYIESLQMGSKVVTNQFFSNIYSIDGVDYADISIGTDKDKLSTDNITLTAFEIPVITDDNVEVDYVPN</sequence>
<evidence type="ECO:0000313" key="3">
    <source>
        <dbReference type="Proteomes" id="UP000005025"/>
    </source>
</evidence>
<dbReference type="PANTHER" id="PTHR37829">
    <property type="entry name" value="PHAGE-LIKE ELEMENT PBSX PROTEIN XKDT"/>
    <property type="match status" value="1"/>
</dbReference>
<dbReference type="EMBL" id="AGRJ01000110">
    <property type="protein sequence ID" value="EHO52201.1"/>
    <property type="molecule type" value="Genomic_DNA"/>
</dbReference>
<dbReference type="OrthoDB" id="7904838at2"/>
<organism evidence="2 3">
    <name type="scientific">Lentilactobacillus kisonensis F0435</name>
    <dbReference type="NCBI Taxonomy" id="797516"/>
    <lineage>
        <taxon>Bacteria</taxon>
        <taxon>Bacillati</taxon>
        <taxon>Bacillota</taxon>
        <taxon>Bacilli</taxon>
        <taxon>Lactobacillales</taxon>
        <taxon>Lactobacillaceae</taxon>
        <taxon>Lentilactobacillus</taxon>
    </lineage>
</organism>
<feature type="domain" description="Baseplate protein J-like barrel" evidence="1">
    <location>
        <begin position="94"/>
        <end position="175"/>
    </location>
</feature>
<dbReference type="Proteomes" id="UP000005025">
    <property type="component" value="Unassembled WGS sequence"/>
</dbReference>
<gene>
    <name evidence="2" type="ORF">HMPREF9104_01138</name>
</gene>
<dbReference type="InterPro" id="IPR052399">
    <property type="entry name" value="Phage_Baseplate_Assmbl_Protein"/>
</dbReference>
<proteinExistence type="predicted"/>
<dbReference type="InterPro" id="IPR006949">
    <property type="entry name" value="Barrel_Baseplate_J-like"/>
</dbReference>
<protein>
    <recommendedName>
        <fullName evidence="1">Baseplate protein J-like barrel domain-containing protein</fullName>
    </recommendedName>
</protein>
<reference evidence="2 3" key="1">
    <citation type="submission" date="2011-09" db="EMBL/GenBank/DDBJ databases">
        <authorList>
            <person name="Weinstock G."/>
            <person name="Sodergren E."/>
            <person name="Clifton S."/>
            <person name="Fulton L."/>
            <person name="Fulton B."/>
            <person name="Courtney L."/>
            <person name="Fronick C."/>
            <person name="Harrison M."/>
            <person name="Strong C."/>
            <person name="Farmer C."/>
            <person name="Delahaunty K."/>
            <person name="Markovic C."/>
            <person name="Hall O."/>
            <person name="Minx P."/>
            <person name="Tomlinson C."/>
            <person name="Mitreva M."/>
            <person name="Hou S."/>
            <person name="Chen J."/>
            <person name="Wollam A."/>
            <person name="Pepin K.H."/>
            <person name="Johnson M."/>
            <person name="Bhonagiri V."/>
            <person name="Zhang X."/>
            <person name="Suruliraj S."/>
            <person name="Warren W."/>
            <person name="Chinwalla A."/>
            <person name="Mardis E.R."/>
            <person name="Wilson R.K."/>
        </authorList>
    </citation>
    <scope>NUCLEOTIDE SEQUENCE [LARGE SCALE GENOMIC DNA]</scope>
    <source>
        <strain evidence="2 3">F0435</strain>
    </source>
</reference>
<name>H1LEW2_9LACO</name>
<accession>H1LEW2</accession>
<dbReference type="PANTHER" id="PTHR37829:SF3">
    <property type="entry name" value="PROTEIN JAYE-RELATED"/>
    <property type="match status" value="1"/>
</dbReference>
<evidence type="ECO:0000313" key="2">
    <source>
        <dbReference type="EMBL" id="EHO52201.1"/>
    </source>
</evidence>
<dbReference type="AlphaFoldDB" id="H1LEW2"/>
<dbReference type="STRING" id="797516.HMPREF9104_01138"/>
<dbReference type="RefSeq" id="WP_008856317.1">
    <property type="nucleotide sequence ID" value="NZ_JH591026.1"/>
</dbReference>